<proteinExistence type="predicted"/>
<name>A0A0J6XEI2_9ACTN</name>
<keyword evidence="4" id="KW-1185">Reference proteome</keyword>
<feature type="compositionally biased region" description="Basic and acidic residues" evidence="1">
    <location>
        <begin position="76"/>
        <end position="88"/>
    </location>
</feature>
<feature type="transmembrane region" description="Helical" evidence="2">
    <location>
        <begin position="21"/>
        <end position="41"/>
    </location>
</feature>
<keyword evidence="2" id="KW-0472">Membrane</keyword>
<keyword evidence="2" id="KW-0812">Transmembrane</keyword>
<protein>
    <submittedName>
        <fullName evidence="3">Uncharacterized protein</fullName>
    </submittedName>
</protein>
<comment type="caution">
    <text evidence="3">The sequence shown here is derived from an EMBL/GenBank/DDBJ whole genome shotgun (WGS) entry which is preliminary data.</text>
</comment>
<keyword evidence="2" id="KW-1133">Transmembrane helix</keyword>
<dbReference type="EMBL" id="LFML01000163">
    <property type="protein sequence ID" value="KMO93504.1"/>
    <property type="molecule type" value="Genomic_DNA"/>
</dbReference>
<feature type="region of interest" description="Disordered" evidence="1">
    <location>
        <begin position="72"/>
        <end position="97"/>
    </location>
</feature>
<evidence type="ECO:0000256" key="1">
    <source>
        <dbReference type="SAM" id="MobiDB-lite"/>
    </source>
</evidence>
<sequence length="97" mass="10902">MAPKNDHLMSLRAVRELRRVRSFYTAGVLLWASAALWSGCARPGSRQMWACALLLAVFTGLLATTSLWLSRLQPTRSHEPARQTEHRRPPVPRHASA</sequence>
<evidence type="ECO:0000313" key="3">
    <source>
        <dbReference type="EMBL" id="KMO93504.1"/>
    </source>
</evidence>
<organism evidence="3 4">
    <name type="scientific">Streptomyces roseus</name>
    <dbReference type="NCBI Taxonomy" id="66430"/>
    <lineage>
        <taxon>Bacteria</taxon>
        <taxon>Bacillati</taxon>
        <taxon>Actinomycetota</taxon>
        <taxon>Actinomycetes</taxon>
        <taxon>Kitasatosporales</taxon>
        <taxon>Streptomycetaceae</taxon>
        <taxon>Streptomyces</taxon>
    </lineage>
</organism>
<dbReference type="STRING" id="66430.ACS04_35085"/>
<accession>A0A0J6XEI2</accession>
<evidence type="ECO:0000313" key="4">
    <source>
        <dbReference type="Proteomes" id="UP000035932"/>
    </source>
</evidence>
<feature type="transmembrane region" description="Helical" evidence="2">
    <location>
        <begin position="47"/>
        <end position="69"/>
    </location>
</feature>
<gene>
    <name evidence="3" type="ORF">ACS04_35085</name>
</gene>
<reference evidence="3 4" key="1">
    <citation type="submission" date="2015-06" db="EMBL/GenBank/DDBJ databases">
        <title>Recapitulation of the evolution of biosynthetic gene clusters reveals hidden chemical diversity on bacterial genomes.</title>
        <authorList>
            <person name="Cruz-Morales P."/>
            <person name="Martinez-Guerrero C."/>
            <person name="Morales-Escalante M.A."/>
            <person name="Yanez-Guerra L.A."/>
            <person name="Kopp J.F."/>
            <person name="Feldmann J."/>
            <person name="Ramos-Aboites H.E."/>
            <person name="Barona-Gomez F."/>
        </authorList>
    </citation>
    <scope>NUCLEOTIDE SEQUENCE [LARGE SCALE GENOMIC DNA]</scope>
    <source>
        <strain evidence="3 4">ATCC 31245</strain>
    </source>
</reference>
<evidence type="ECO:0000256" key="2">
    <source>
        <dbReference type="SAM" id="Phobius"/>
    </source>
</evidence>
<dbReference type="PATRIC" id="fig|66430.4.peg.1801"/>
<dbReference type="AlphaFoldDB" id="A0A0J6XEI2"/>
<dbReference type="Proteomes" id="UP000035932">
    <property type="component" value="Unassembled WGS sequence"/>
</dbReference>